<dbReference type="PANTHER" id="PTHR23344:SF13">
    <property type="entry name" value="GLYCEROPHOSPHODIESTER PHOSPHODIESTERASE DOMAIN-CONTAINING PROTEIN 4"/>
    <property type="match status" value="1"/>
</dbReference>
<dbReference type="RefSeq" id="XP_025028467.1">
    <property type="nucleotide sequence ID" value="XM_025172699.1"/>
</dbReference>
<dbReference type="OMA" id="ELELHWC"/>
<keyword evidence="6 8" id="KW-0472">Membrane</keyword>
<comment type="similarity">
    <text evidence="2">Belongs to the glycerophosphoryl diester phosphodiesterase family.</text>
</comment>
<keyword evidence="5 8" id="KW-1133">Transmembrane helix</keyword>
<evidence type="ECO:0000256" key="3">
    <source>
        <dbReference type="ARBA" id="ARBA00022692"/>
    </source>
</evidence>
<feature type="transmembrane region" description="Helical" evidence="8">
    <location>
        <begin position="523"/>
        <end position="544"/>
    </location>
</feature>
<evidence type="ECO:0000256" key="2">
    <source>
        <dbReference type="ARBA" id="ARBA00007277"/>
    </source>
</evidence>
<reference evidence="11" key="1">
    <citation type="submission" date="2025-08" db="UniProtKB">
        <authorList>
            <consortium name="RefSeq"/>
        </authorList>
    </citation>
    <scope>IDENTIFICATION</scope>
    <source>
        <tissue evidence="11">Liver</tissue>
    </source>
</reference>
<gene>
    <name evidence="11" type="primary">LOC112541778</name>
</gene>
<evidence type="ECO:0000256" key="6">
    <source>
        <dbReference type="ARBA" id="ARBA00023136"/>
    </source>
</evidence>
<keyword evidence="10" id="KW-1185">Reference proteome</keyword>
<feature type="domain" description="GP-PDE" evidence="9">
    <location>
        <begin position="250"/>
        <end position="509"/>
    </location>
</feature>
<dbReference type="SUPFAM" id="SSF51695">
    <property type="entry name" value="PLC-like phosphodiesterases"/>
    <property type="match status" value="1"/>
</dbReference>
<dbReference type="GO" id="GO:0008889">
    <property type="term" value="F:glycerophosphodiester phosphodiesterase activity"/>
    <property type="evidence" value="ECO:0007669"/>
    <property type="project" value="TreeGrafter"/>
</dbReference>
<evidence type="ECO:0000256" key="8">
    <source>
        <dbReference type="SAM" id="Phobius"/>
    </source>
</evidence>
<proteinExistence type="inferred from homology"/>
<evidence type="ECO:0000313" key="11">
    <source>
        <dbReference type="RefSeq" id="XP_025028467.1"/>
    </source>
</evidence>
<evidence type="ECO:0000256" key="4">
    <source>
        <dbReference type="ARBA" id="ARBA00022801"/>
    </source>
</evidence>
<feature type="transmembrane region" description="Helical" evidence="8">
    <location>
        <begin position="213"/>
        <end position="236"/>
    </location>
</feature>
<evidence type="ECO:0000256" key="7">
    <source>
        <dbReference type="ARBA" id="ARBA00023180"/>
    </source>
</evidence>
<dbReference type="PROSITE" id="PS51704">
    <property type="entry name" value="GP_PDE"/>
    <property type="match status" value="1"/>
</dbReference>
<feature type="transmembrane region" description="Helical" evidence="8">
    <location>
        <begin position="147"/>
        <end position="168"/>
    </location>
</feature>
<feature type="transmembrane region" description="Helical" evidence="8">
    <location>
        <begin position="188"/>
        <end position="206"/>
    </location>
</feature>
<comment type="subcellular location">
    <subcellularLocation>
        <location evidence="1">Membrane</location>
        <topology evidence="1">Multi-pass membrane protein</topology>
    </subcellularLocation>
</comment>
<dbReference type="InterPro" id="IPR017946">
    <property type="entry name" value="PLC-like_Pdiesterase_TIM-brl"/>
</dbReference>
<dbReference type="Pfam" id="PF03009">
    <property type="entry name" value="GDPD"/>
    <property type="match status" value="1"/>
</dbReference>
<evidence type="ECO:0000259" key="9">
    <source>
        <dbReference type="PROSITE" id="PS51704"/>
    </source>
</evidence>
<dbReference type="GeneID" id="112541778"/>
<name>A0A9F5IYI4_PYTBI</name>
<organism evidence="10 11">
    <name type="scientific">Python bivittatus</name>
    <name type="common">Burmese python</name>
    <name type="synonym">Python molurus bivittatus</name>
    <dbReference type="NCBI Taxonomy" id="176946"/>
    <lineage>
        <taxon>Eukaryota</taxon>
        <taxon>Metazoa</taxon>
        <taxon>Chordata</taxon>
        <taxon>Craniata</taxon>
        <taxon>Vertebrata</taxon>
        <taxon>Euteleostomi</taxon>
        <taxon>Lepidosauria</taxon>
        <taxon>Squamata</taxon>
        <taxon>Bifurcata</taxon>
        <taxon>Unidentata</taxon>
        <taxon>Episquamata</taxon>
        <taxon>Toxicofera</taxon>
        <taxon>Serpentes</taxon>
        <taxon>Henophidia</taxon>
        <taxon>Pythonidae</taxon>
        <taxon>Python</taxon>
    </lineage>
</organism>
<dbReference type="OrthoDB" id="1058301at2759"/>
<dbReference type="GO" id="GO:0016020">
    <property type="term" value="C:membrane"/>
    <property type="evidence" value="ECO:0007669"/>
    <property type="project" value="UniProtKB-SubCell"/>
</dbReference>
<dbReference type="Proteomes" id="UP000695026">
    <property type="component" value="Unplaced"/>
</dbReference>
<protein>
    <submittedName>
        <fullName evidence="11">Glycerophosphodiester phosphodiesterase domain-containing protein 4-like</fullName>
    </submittedName>
</protein>
<keyword evidence="7" id="KW-0325">Glycoprotein</keyword>
<dbReference type="GO" id="GO:0006629">
    <property type="term" value="P:lipid metabolic process"/>
    <property type="evidence" value="ECO:0007669"/>
    <property type="project" value="InterPro"/>
</dbReference>
<evidence type="ECO:0000256" key="1">
    <source>
        <dbReference type="ARBA" id="ARBA00004141"/>
    </source>
</evidence>
<dbReference type="AlphaFoldDB" id="A0A9F5IYI4"/>
<feature type="transmembrane region" description="Helical" evidence="8">
    <location>
        <begin position="105"/>
        <end position="135"/>
    </location>
</feature>
<evidence type="ECO:0000313" key="10">
    <source>
        <dbReference type="Proteomes" id="UP000695026"/>
    </source>
</evidence>
<sequence length="638" mass="74460">MEDYPARVKKSKLRKLKKAKKRLLKSSKYETFISCLAGLYSCQWQAQKRKRIKPGHWCCKKGECICFSLLVLTFGSSFVFLYMWGEARNDYNSFDWYSFINLGYWFHWSTFLLFLAVFLFSYLFFLIFIAVLLLFESQELELHWCHKGVTLFTLFLSITGLTVISLFWKRQWHTFYLSFQVTAPFLHVVAIFTMVLLAWPVALHFFRVRDKVLQVLVLTPYLVVLVFLIFVPLGMYSPCIREKGTLGPKPGLIGHRGAPMVAPENTEMSFVKTIDYGADGLETDVTISYDGVPFLMHDHSLRRTTNVGKLLPHLSDEDPAYFSWAVLKQLNAGQWFLKNRPFYDMPPLSAEDEELAKNQGIFKFSDFLTLANKANKLVLFDLYRPPKYHPYRNNWITRTIEVLRKESKIKPNLVLWLHNPSRRYIQVMAPGFQHISSSADPIEDLRLRNIRKLNLDYRRLTTVDIRKYAEANITTNLWVVSEPWLYSLAWCYGAKSVTTDAVHALGNISQPFFFLTPQKYKTIWVATDMLAIFFIPLLFIIRWWKRKKKLRRAARNPKNVEQHTSAPLQSVPFTFLRAILLTDRQAEFSVPLQNSEKEVWVDIQKREQKTVLVGDSERFFSQVVILARSGGELTVFSI</sequence>
<dbReference type="KEGG" id="pbi:112541778"/>
<keyword evidence="4" id="KW-0378">Hydrolase</keyword>
<evidence type="ECO:0000256" key="5">
    <source>
        <dbReference type="ARBA" id="ARBA00022989"/>
    </source>
</evidence>
<accession>A0A9F5IYI4</accession>
<dbReference type="Gene3D" id="3.20.20.190">
    <property type="entry name" value="Phosphatidylinositol (PI) phosphodiesterase"/>
    <property type="match status" value="1"/>
</dbReference>
<keyword evidence="3 8" id="KW-0812">Transmembrane</keyword>
<dbReference type="PANTHER" id="PTHR23344">
    <property type="entry name" value="GLYCEROPHOSPHORYL DIESTER PHOSPHODIESTERASE"/>
    <property type="match status" value="1"/>
</dbReference>
<dbReference type="InterPro" id="IPR030395">
    <property type="entry name" value="GP_PDE_dom"/>
</dbReference>
<feature type="transmembrane region" description="Helical" evidence="8">
    <location>
        <begin position="64"/>
        <end position="85"/>
    </location>
</feature>